<name>A6GK70_9BACT</name>
<feature type="compositionally biased region" description="Basic and acidic residues" evidence="1">
    <location>
        <begin position="45"/>
        <end position="64"/>
    </location>
</feature>
<keyword evidence="2" id="KW-0732">Signal</keyword>
<dbReference type="STRING" id="391625.PPSIR1_08342"/>
<evidence type="ECO:0000256" key="2">
    <source>
        <dbReference type="SAM" id="SignalP"/>
    </source>
</evidence>
<feature type="signal peptide" evidence="2">
    <location>
        <begin position="1"/>
        <end position="18"/>
    </location>
</feature>
<dbReference type="PROSITE" id="PS51257">
    <property type="entry name" value="PROKAR_LIPOPROTEIN"/>
    <property type="match status" value="1"/>
</dbReference>
<evidence type="ECO:0000313" key="4">
    <source>
        <dbReference type="Proteomes" id="UP000005801"/>
    </source>
</evidence>
<gene>
    <name evidence="3" type="ORF">PPSIR1_08342</name>
</gene>
<evidence type="ECO:0000256" key="1">
    <source>
        <dbReference type="SAM" id="MobiDB-lite"/>
    </source>
</evidence>
<reference evidence="3 4" key="1">
    <citation type="submission" date="2007-06" db="EMBL/GenBank/DDBJ databases">
        <authorList>
            <person name="Shimkets L."/>
            <person name="Ferriera S."/>
            <person name="Johnson J."/>
            <person name="Kravitz S."/>
            <person name="Beeson K."/>
            <person name="Sutton G."/>
            <person name="Rogers Y.-H."/>
            <person name="Friedman R."/>
            <person name="Frazier M."/>
            <person name="Venter J.C."/>
        </authorList>
    </citation>
    <scope>NUCLEOTIDE SEQUENCE [LARGE SCALE GENOMIC DNA]</scope>
    <source>
        <strain evidence="3 4">SIR-1</strain>
    </source>
</reference>
<comment type="caution">
    <text evidence="3">The sequence shown here is derived from an EMBL/GenBank/DDBJ whole genome shotgun (WGS) entry which is preliminary data.</text>
</comment>
<accession>A6GK70</accession>
<feature type="region of interest" description="Disordered" evidence="1">
    <location>
        <begin position="22"/>
        <end position="79"/>
    </location>
</feature>
<sequence>MIRTAFISSLALSLCLVAGCDKEPAGTTPPKDGETADAGKGGKGGKGDKGNKGDKGDKGDKGSEEPVDENDPTKKVCPAEVGEYPAPYFGDTVLLRLPKGVTEDNFVEMQPGFVRASPEIESVSCIEGIPGGVISFMALSSFMEEKDKTMAVYKDETLEAFGYLGVKISEEQIDEGKRFYQAVLDVPPAPDQGKPEPARALFKMQAANDMVYAIVYETHPNAWNALKETFMESANRMSFLAPQ</sequence>
<feature type="chain" id="PRO_5002695652" evidence="2">
    <location>
        <begin position="19"/>
        <end position="243"/>
    </location>
</feature>
<evidence type="ECO:0000313" key="3">
    <source>
        <dbReference type="EMBL" id="EDM73731.1"/>
    </source>
</evidence>
<dbReference type="AlphaFoldDB" id="A6GK70"/>
<keyword evidence="4" id="KW-1185">Reference proteome</keyword>
<proteinExistence type="predicted"/>
<dbReference type="Proteomes" id="UP000005801">
    <property type="component" value="Unassembled WGS sequence"/>
</dbReference>
<protein>
    <submittedName>
        <fullName evidence="3">Uncharacterized protein</fullName>
    </submittedName>
</protein>
<organism evidence="3 4">
    <name type="scientific">Plesiocystis pacifica SIR-1</name>
    <dbReference type="NCBI Taxonomy" id="391625"/>
    <lineage>
        <taxon>Bacteria</taxon>
        <taxon>Pseudomonadati</taxon>
        <taxon>Myxococcota</taxon>
        <taxon>Polyangia</taxon>
        <taxon>Nannocystales</taxon>
        <taxon>Nannocystaceae</taxon>
        <taxon>Plesiocystis</taxon>
    </lineage>
</organism>
<dbReference type="EMBL" id="ABCS01000184">
    <property type="protein sequence ID" value="EDM73731.1"/>
    <property type="molecule type" value="Genomic_DNA"/>
</dbReference>